<sequence length="558" mass="61407">MVKPPWPLNELARLDALKSYGVLDTPAEDVFDRITSLAARHFDMPIALVSLVDETRQWFKSHHGLGISCTERRLAFCAYTILEERVMVVPDATLDERFADNDLVTGAPRIRFYAGAPLVTQGGHLLGTFTVIDQRPHQDFGPDQQRDLVDFARLVMHELERRRALVQAQAAKAEAEAARFEAQRANSAKTRFLAAASHDLRQPFQAMELLSGVLAQRLRDQADNLALLERVQEALHSGQGLLHGLLDIATLEAGTVEPTISDFRMCGVVERLVREMSALAERKGLDLEVADCRRLVRSDPLLLERILRNLISNAVAHTERGRVLVGCRPSGPRLRVEVWDTGPGIPPDQIDLIFEEFYQIGNPERNRRKGLGLGLAIVRKTAELLGHRVGVKSTVGKGTTFFIEVPLAQSGAEPAAVPEAWTQTDFSGRTVLVVEDEEQQRGALAMFLETLGCRTIVSGSVAEAVSRVKVEGSPPDVVVSDFRLAGQTTGLQAVAAVRQAVGRRVPAVLVTGDTAPERLRQAKRAGYTLLHKPYLPEDLKRALAEAFTSPSGRTRTPH</sequence>
<keyword evidence="7" id="KW-0175">Coiled coil</keyword>
<dbReference type="SMART" id="SM00448">
    <property type="entry name" value="REC"/>
    <property type="match status" value="1"/>
</dbReference>
<dbReference type="Gene3D" id="3.30.450.40">
    <property type="match status" value="1"/>
</dbReference>
<dbReference type="GO" id="GO:0005886">
    <property type="term" value="C:plasma membrane"/>
    <property type="evidence" value="ECO:0007669"/>
    <property type="project" value="TreeGrafter"/>
</dbReference>
<dbReference type="InterPro" id="IPR004358">
    <property type="entry name" value="Sig_transdc_His_kin-like_C"/>
</dbReference>
<dbReference type="InterPro" id="IPR005467">
    <property type="entry name" value="His_kinase_dom"/>
</dbReference>
<evidence type="ECO:0000256" key="5">
    <source>
        <dbReference type="ARBA" id="ARBA00022777"/>
    </source>
</evidence>
<dbReference type="PANTHER" id="PTHR43047">
    <property type="entry name" value="TWO-COMPONENT HISTIDINE PROTEIN KINASE"/>
    <property type="match status" value="1"/>
</dbReference>
<accession>A0A9W7KR83</accession>
<dbReference type="SMART" id="SM00387">
    <property type="entry name" value="HATPase_c"/>
    <property type="match status" value="1"/>
</dbReference>
<dbReference type="PROSITE" id="PS50109">
    <property type="entry name" value="HIS_KIN"/>
    <property type="match status" value="1"/>
</dbReference>
<dbReference type="PROSITE" id="PS50110">
    <property type="entry name" value="RESPONSE_REGULATORY"/>
    <property type="match status" value="1"/>
</dbReference>
<dbReference type="Proteomes" id="UP000480854">
    <property type="component" value="Unassembled WGS sequence"/>
</dbReference>
<evidence type="ECO:0000256" key="3">
    <source>
        <dbReference type="ARBA" id="ARBA00022553"/>
    </source>
</evidence>
<evidence type="ECO:0000313" key="11">
    <source>
        <dbReference type="Proteomes" id="UP000480854"/>
    </source>
</evidence>
<dbReference type="SUPFAM" id="SSF52172">
    <property type="entry name" value="CheY-like"/>
    <property type="match status" value="1"/>
</dbReference>
<evidence type="ECO:0000256" key="6">
    <source>
        <dbReference type="PROSITE-ProRule" id="PRU00169"/>
    </source>
</evidence>
<protein>
    <recommendedName>
        <fullName evidence="2">histidine kinase</fullName>
        <ecNumber evidence="2">2.7.13.3</ecNumber>
    </recommendedName>
</protein>
<dbReference type="AlphaFoldDB" id="A0A9W7KR83"/>
<comment type="catalytic activity">
    <reaction evidence="1">
        <text>ATP + protein L-histidine = ADP + protein N-phospho-L-histidine.</text>
        <dbReference type="EC" id="2.7.13.3"/>
    </reaction>
</comment>
<evidence type="ECO:0000256" key="4">
    <source>
        <dbReference type="ARBA" id="ARBA00022679"/>
    </source>
</evidence>
<dbReference type="InterPro" id="IPR036097">
    <property type="entry name" value="HisK_dim/P_sf"/>
</dbReference>
<dbReference type="GO" id="GO:0000155">
    <property type="term" value="F:phosphorelay sensor kinase activity"/>
    <property type="evidence" value="ECO:0007669"/>
    <property type="project" value="InterPro"/>
</dbReference>
<dbReference type="InterPro" id="IPR003594">
    <property type="entry name" value="HATPase_dom"/>
</dbReference>
<dbReference type="RefSeq" id="WP_149471456.1">
    <property type="nucleotide sequence ID" value="NZ_QOKW01000026.1"/>
</dbReference>
<dbReference type="InterPro" id="IPR001789">
    <property type="entry name" value="Sig_transdc_resp-reg_receiver"/>
</dbReference>
<dbReference type="SUPFAM" id="SSF47384">
    <property type="entry name" value="Homodimeric domain of signal transducing histidine kinase"/>
    <property type="match status" value="1"/>
</dbReference>
<dbReference type="FunFam" id="3.30.565.10:FF:000049">
    <property type="entry name" value="Two-component sensor histidine kinase"/>
    <property type="match status" value="1"/>
</dbReference>
<dbReference type="EC" id="2.7.13.3" evidence="2"/>
<gene>
    <name evidence="10" type="ORF">DS843_24470</name>
</gene>
<dbReference type="SUPFAM" id="SSF55874">
    <property type="entry name" value="ATPase domain of HSP90 chaperone/DNA topoisomerase II/histidine kinase"/>
    <property type="match status" value="1"/>
</dbReference>
<dbReference type="Gene3D" id="1.10.287.130">
    <property type="match status" value="1"/>
</dbReference>
<keyword evidence="4" id="KW-0808">Transferase</keyword>
<organism evidence="10 11">
    <name type="scientific">Roseomonas genomospecies 6</name>
    <dbReference type="NCBI Taxonomy" id="214106"/>
    <lineage>
        <taxon>Bacteria</taxon>
        <taxon>Pseudomonadati</taxon>
        <taxon>Pseudomonadota</taxon>
        <taxon>Alphaproteobacteria</taxon>
        <taxon>Acetobacterales</taxon>
        <taxon>Roseomonadaceae</taxon>
        <taxon>Roseomonas</taxon>
    </lineage>
</organism>
<dbReference type="OrthoDB" id="9793210at2"/>
<comment type="caution">
    <text evidence="10">The sequence shown here is derived from an EMBL/GenBank/DDBJ whole genome shotgun (WGS) entry which is preliminary data.</text>
</comment>
<dbReference type="Pfam" id="PF00072">
    <property type="entry name" value="Response_reg"/>
    <property type="match status" value="1"/>
</dbReference>
<dbReference type="SUPFAM" id="SSF55781">
    <property type="entry name" value="GAF domain-like"/>
    <property type="match status" value="1"/>
</dbReference>
<dbReference type="InterPro" id="IPR029016">
    <property type="entry name" value="GAF-like_dom_sf"/>
</dbReference>
<dbReference type="SMART" id="SM00065">
    <property type="entry name" value="GAF"/>
    <property type="match status" value="1"/>
</dbReference>
<keyword evidence="5" id="KW-0418">Kinase</keyword>
<proteinExistence type="predicted"/>
<dbReference type="Gene3D" id="3.30.565.10">
    <property type="entry name" value="Histidine kinase-like ATPase, C-terminal domain"/>
    <property type="match status" value="1"/>
</dbReference>
<keyword evidence="11" id="KW-1185">Reference proteome</keyword>
<dbReference type="PRINTS" id="PR00344">
    <property type="entry name" value="BCTRLSENSOR"/>
</dbReference>
<dbReference type="InterPro" id="IPR003018">
    <property type="entry name" value="GAF"/>
</dbReference>
<evidence type="ECO:0000259" key="9">
    <source>
        <dbReference type="PROSITE" id="PS50110"/>
    </source>
</evidence>
<evidence type="ECO:0000256" key="7">
    <source>
        <dbReference type="SAM" id="Coils"/>
    </source>
</evidence>
<dbReference type="SMART" id="SM00388">
    <property type="entry name" value="HisKA"/>
    <property type="match status" value="1"/>
</dbReference>
<dbReference type="InterPro" id="IPR036890">
    <property type="entry name" value="HATPase_C_sf"/>
</dbReference>
<feature type="coiled-coil region" evidence="7">
    <location>
        <begin position="156"/>
        <end position="190"/>
    </location>
</feature>
<dbReference type="EMBL" id="QOKW01000026">
    <property type="protein sequence ID" value="KAA0677150.1"/>
    <property type="molecule type" value="Genomic_DNA"/>
</dbReference>
<evidence type="ECO:0000259" key="8">
    <source>
        <dbReference type="PROSITE" id="PS50109"/>
    </source>
</evidence>
<name>A0A9W7KR83_9PROT</name>
<dbReference type="Gene3D" id="3.40.50.2300">
    <property type="match status" value="1"/>
</dbReference>
<evidence type="ECO:0000256" key="1">
    <source>
        <dbReference type="ARBA" id="ARBA00000085"/>
    </source>
</evidence>
<dbReference type="PANTHER" id="PTHR43047:SF9">
    <property type="entry name" value="HISTIDINE KINASE"/>
    <property type="match status" value="1"/>
</dbReference>
<evidence type="ECO:0000313" key="10">
    <source>
        <dbReference type="EMBL" id="KAA0677150.1"/>
    </source>
</evidence>
<feature type="modified residue" description="4-aspartylphosphate" evidence="6">
    <location>
        <position position="481"/>
    </location>
</feature>
<dbReference type="InterPro" id="IPR003661">
    <property type="entry name" value="HisK_dim/P_dom"/>
</dbReference>
<dbReference type="Pfam" id="PF01590">
    <property type="entry name" value="GAF"/>
    <property type="match status" value="1"/>
</dbReference>
<reference evidence="10 11" key="1">
    <citation type="submission" date="2018-07" db="EMBL/GenBank/DDBJ databases">
        <title>Genome sequence of Azospirillum sp. ATCC 49961.</title>
        <authorList>
            <person name="Sant'Anna F.H."/>
            <person name="Baldani J.I."/>
            <person name="Zilli J.E."/>
            <person name="Reis V.M."/>
            <person name="Hartmann A."/>
            <person name="Cruz L."/>
            <person name="de Souza E.M."/>
            <person name="de Oliveira Pedrosa F."/>
            <person name="Passaglia L.M.P."/>
        </authorList>
    </citation>
    <scope>NUCLEOTIDE SEQUENCE [LARGE SCALE GENOMIC DNA]</scope>
    <source>
        <strain evidence="10 11">ATCC 49961</strain>
    </source>
</reference>
<keyword evidence="3 6" id="KW-0597">Phosphoprotein</keyword>
<dbReference type="CDD" id="cd00082">
    <property type="entry name" value="HisKA"/>
    <property type="match status" value="1"/>
</dbReference>
<dbReference type="Pfam" id="PF00512">
    <property type="entry name" value="HisKA"/>
    <property type="match status" value="1"/>
</dbReference>
<dbReference type="InterPro" id="IPR011006">
    <property type="entry name" value="CheY-like_superfamily"/>
</dbReference>
<dbReference type="GO" id="GO:0009927">
    <property type="term" value="F:histidine phosphotransfer kinase activity"/>
    <property type="evidence" value="ECO:0007669"/>
    <property type="project" value="TreeGrafter"/>
</dbReference>
<evidence type="ECO:0000256" key="2">
    <source>
        <dbReference type="ARBA" id="ARBA00012438"/>
    </source>
</evidence>
<feature type="domain" description="Response regulatory" evidence="9">
    <location>
        <begin position="430"/>
        <end position="547"/>
    </location>
</feature>
<feature type="domain" description="Histidine kinase" evidence="8">
    <location>
        <begin position="195"/>
        <end position="409"/>
    </location>
</feature>
<dbReference type="Pfam" id="PF02518">
    <property type="entry name" value="HATPase_c"/>
    <property type="match status" value="1"/>
</dbReference>